<dbReference type="SMART" id="SM00861">
    <property type="entry name" value="Transket_pyr"/>
    <property type="match status" value="1"/>
</dbReference>
<dbReference type="CDD" id="cd07033">
    <property type="entry name" value="TPP_PYR_DXS_TK_like"/>
    <property type="match status" value="1"/>
</dbReference>
<keyword evidence="12 17" id="KW-0786">Thiamine pyrophosphate</keyword>
<dbReference type="FunFam" id="3.40.50.920:FF:000003">
    <property type="entry name" value="Transketolase"/>
    <property type="match status" value="1"/>
</dbReference>
<evidence type="ECO:0000256" key="15">
    <source>
        <dbReference type="PIRSR" id="PIRSR605478-1"/>
    </source>
</evidence>
<evidence type="ECO:0000256" key="3">
    <source>
        <dbReference type="ARBA" id="ARBA00001941"/>
    </source>
</evidence>
<feature type="binding site" evidence="16">
    <location>
        <position position="30"/>
    </location>
    <ligand>
        <name>substrate</name>
    </ligand>
</feature>
<dbReference type="GO" id="GO:0004802">
    <property type="term" value="F:transketolase activity"/>
    <property type="evidence" value="ECO:0007669"/>
    <property type="project" value="UniProtKB-UniRule"/>
</dbReference>
<comment type="subunit">
    <text evidence="6 20">Homodimer.</text>
</comment>
<evidence type="ECO:0000256" key="19">
    <source>
        <dbReference type="PIRSR" id="PIRSR605478-5"/>
    </source>
</evidence>
<protein>
    <recommendedName>
        <fullName evidence="7 14">Transketolase</fullName>
        <ecNumber evidence="7 14">2.2.1.1</ecNumber>
    </recommendedName>
</protein>
<dbReference type="Gene3D" id="3.40.50.920">
    <property type="match status" value="1"/>
</dbReference>
<feature type="binding site" evidence="17">
    <location>
        <begin position="118"/>
        <end position="120"/>
    </location>
    <ligand>
        <name>thiamine diphosphate</name>
        <dbReference type="ChEBI" id="CHEBI:58937"/>
    </ligand>
</feature>
<comment type="cofactor">
    <cofactor evidence="1">
        <name>Ca(2+)</name>
        <dbReference type="ChEBI" id="CHEBI:29108"/>
    </cofactor>
</comment>
<keyword evidence="11 18" id="KW-0460">Magnesium</keyword>
<organism evidence="22 23">
    <name type="scientific">Aliivibrio finisterrensis</name>
    <dbReference type="NCBI Taxonomy" id="511998"/>
    <lineage>
        <taxon>Bacteria</taxon>
        <taxon>Pseudomonadati</taxon>
        <taxon>Pseudomonadota</taxon>
        <taxon>Gammaproteobacteria</taxon>
        <taxon>Vibrionales</taxon>
        <taxon>Vibrionaceae</taxon>
        <taxon>Aliivibrio</taxon>
    </lineage>
</organism>
<dbReference type="PROSITE" id="PS00801">
    <property type="entry name" value="TRANSKETOLASE_1"/>
    <property type="match status" value="1"/>
</dbReference>
<evidence type="ECO:0000256" key="8">
    <source>
        <dbReference type="ARBA" id="ARBA00022679"/>
    </source>
</evidence>
<feature type="binding site" evidence="18">
    <location>
        <position position="189"/>
    </location>
    <ligand>
        <name>Mg(2+)</name>
        <dbReference type="ChEBI" id="CHEBI:18420"/>
    </ligand>
</feature>
<dbReference type="EC" id="2.2.1.1" evidence="7 14"/>
<evidence type="ECO:0000256" key="18">
    <source>
        <dbReference type="PIRSR" id="PIRSR605478-4"/>
    </source>
</evidence>
<evidence type="ECO:0000256" key="16">
    <source>
        <dbReference type="PIRSR" id="PIRSR605478-2"/>
    </source>
</evidence>
<dbReference type="OrthoDB" id="8732661at2"/>
<dbReference type="FunFam" id="3.40.50.970:FF:000004">
    <property type="entry name" value="Transketolase"/>
    <property type="match status" value="1"/>
</dbReference>
<feature type="binding site" evidence="16">
    <location>
        <position position="388"/>
    </location>
    <ligand>
        <name>substrate</name>
    </ligand>
</feature>
<comment type="cofactor">
    <cofactor evidence="17">
        <name>thiamine diphosphate</name>
        <dbReference type="ChEBI" id="CHEBI:58937"/>
    </cofactor>
    <text evidence="17">Binds 1 thiamine pyrophosphate per subunit. During the reaction, the substrate forms a covalent intermediate with the cofactor.</text>
</comment>
<evidence type="ECO:0000256" key="10">
    <source>
        <dbReference type="ARBA" id="ARBA00022837"/>
    </source>
</evidence>
<dbReference type="InterPro" id="IPR033247">
    <property type="entry name" value="Transketolase_fam"/>
</dbReference>
<dbReference type="InterPro" id="IPR055152">
    <property type="entry name" value="Transketolase-like_C_2"/>
</dbReference>
<feature type="site" description="Important for catalytic activity" evidence="19">
    <location>
        <position position="264"/>
    </location>
</feature>
<feature type="binding site" evidence="16">
    <location>
        <position position="361"/>
    </location>
    <ligand>
        <name>substrate</name>
    </ligand>
</feature>
<feature type="binding site" evidence="18">
    <location>
        <position position="191"/>
    </location>
    <ligand>
        <name>Mg(2+)</name>
        <dbReference type="ChEBI" id="CHEBI:18420"/>
    </ligand>
</feature>
<evidence type="ECO:0000256" key="11">
    <source>
        <dbReference type="ARBA" id="ARBA00022842"/>
    </source>
</evidence>
<evidence type="ECO:0000256" key="7">
    <source>
        <dbReference type="ARBA" id="ARBA00013152"/>
    </source>
</evidence>
<feature type="binding site" evidence="17">
    <location>
        <position position="160"/>
    </location>
    <ligand>
        <name>thiamine diphosphate</name>
        <dbReference type="ChEBI" id="CHEBI:58937"/>
    </ligand>
</feature>
<evidence type="ECO:0000256" key="12">
    <source>
        <dbReference type="ARBA" id="ARBA00023052"/>
    </source>
</evidence>
<comment type="catalytic activity">
    <reaction evidence="13 20">
        <text>D-sedoheptulose 7-phosphate + D-glyceraldehyde 3-phosphate = aldehydo-D-ribose 5-phosphate + D-xylulose 5-phosphate</text>
        <dbReference type="Rhea" id="RHEA:10508"/>
        <dbReference type="ChEBI" id="CHEBI:57483"/>
        <dbReference type="ChEBI" id="CHEBI:57737"/>
        <dbReference type="ChEBI" id="CHEBI:58273"/>
        <dbReference type="ChEBI" id="CHEBI:59776"/>
        <dbReference type="EC" id="2.2.1.1"/>
    </reaction>
</comment>
<evidence type="ECO:0000256" key="9">
    <source>
        <dbReference type="ARBA" id="ARBA00022723"/>
    </source>
</evidence>
<feature type="active site" description="Proton donor" evidence="15">
    <location>
        <position position="415"/>
    </location>
</feature>
<dbReference type="Pfam" id="PF02779">
    <property type="entry name" value="Transket_pyr"/>
    <property type="match status" value="1"/>
</dbReference>
<dbReference type="PANTHER" id="PTHR43522:SF2">
    <property type="entry name" value="TRANSKETOLASE 1-RELATED"/>
    <property type="match status" value="1"/>
</dbReference>
<dbReference type="Pfam" id="PF22613">
    <property type="entry name" value="Transketolase_C_1"/>
    <property type="match status" value="1"/>
</dbReference>
<dbReference type="GO" id="GO:0046872">
    <property type="term" value="F:metal ion binding"/>
    <property type="evidence" value="ECO:0007669"/>
    <property type="project" value="UniProtKB-KW"/>
</dbReference>
<comment type="cofactor">
    <cofactor evidence="3">
        <name>Co(2+)</name>
        <dbReference type="ChEBI" id="CHEBI:48828"/>
    </cofactor>
</comment>
<dbReference type="Gene3D" id="3.40.50.970">
    <property type="match status" value="2"/>
</dbReference>
<feature type="binding site" evidence="17">
    <location>
        <position position="189"/>
    </location>
    <ligand>
        <name>thiamine diphosphate</name>
        <dbReference type="ChEBI" id="CHEBI:58937"/>
    </ligand>
</feature>
<name>A0A4V1Z893_9GAMM</name>
<dbReference type="AlphaFoldDB" id="A0A4V1Z893"/>
<evidence type="ECO:0000256" key="6">
    <source>
        <dbReference type="ARBA" id="ARBA00011738"/>
    </source>
</evidence>
<evidence type="ECO:0000256" key="14">
    <source>
        <dbReference type="NCBIfam" id="TIGR00232"/>
    </source>
</evidence>
<comment type="cofactor">
    <cofactor evidence="20">
        <name>Mg(2+)</name>
        <dbReference type="ChEBI" id="CHEBI:18420"/>
    </cofactor>
    <cofactor evidence="20">
        <name>Ca(2+)</name>
        <dbReference type="ChEBI" id="CHEBI:29108"/>
    </cofactor>
    <cofactor evidence="20">
        <name>Mn(2+)</name>
        <dbReference type="ChEBI" id="CHEBI:29035"/>
    </cofactor>
    <cofactor evidence="20">
        <name>Co(2+)</name>
        <dbReference type="ChEBI" id="CHEBI:48828"/>
    </cofactor>
    <text evidence="20">Binds 1 Mg(2+) ion per subunit. Can also utilize other divalent metal cations, such as Ca(2+), Mn(2+) and Co(2+).</text>
</comment>
<dbReference type="InterPro" id="IPR005478">
    <property type="entry name" value="Transketolase_bac-like"/>
</dbReference>
<dbReference type="InterPro" id="IPR029061">
    <property type="entry name" value="THDP-binding"/>
</dbReference>
<comment type="similarity">
    <text evidence="5 20">Belongs to the transketolase family.</text>
</comment>
<reference evidence="22 23" key="1">
    <citation type="submission" date="2019-02" db="EMBL/GenBank/DDBJ databases">
        <title>Genome sequences of Aliivibrio finisterrensis strains from farmed Atlantic salmon.</title>
        <authorList>
            <person name="Bowman J.P."/>
        </authorList>
    </citation>
    <scope>NUCLEOTIDE SEQUENCE [LARGE SCALE GENOMIC DNA]</scope>
    <source>
        <strain evidence="22 23">A32</strain>
    </source>
</reference>
<evidence type="ECO:0000313" key="22">
    <source>
        <dbReference type="EMBL" id="RYU48177.1"/>
    </source>
</evidence>
<dbReference type="GeneID" id="56274139"/>
<dbReference type="Pfam" id="PF00456">
    <property type="entry name" value="Transketolase_N"/>
    <property type="match status" value="1"/>
</dbReference>
<keyword evidence="8 20" id="KW-0808">Transferase</keyword>
<feature type="binding site" evidence="17">
    <location>
        <position position="441"/>
    </location>
    <ligand>
        <name>thiamine diphosphate</name>
        <dbReference type="ChEBI" id="CHEBI:58937"/>
    </ligand>
</feature>
<dbReference type="InterPro" id="IPR049557">
    <property type="entry name" value="Transketolase_CS"/>
</dbReference>
<comment type="caution">
    <text evidence="22">The sequence shown here is derived from an EMBL/GenBank/DDBJ whole genome shotgun (WGS) entry which is preliminary data.</text>
</comment>
<dbReference type="InterPro" id="IPR005475">
    <property type="entry name" value="Transketolase-like_Pyr-bd"/>
</dbReference>
<evidence type="ECO:0000256" key="5">
    <source>
        <dbReference type="ARBA" id="ARBA00007131"/>
    </source>
</evidence>
<evidence type="ECO:0000256" key="1">
    <source>
        <dbReference type="ARBA" id="ARBA00001913"/>
    </source>
</evidence>
<dbReference type="InterPro" id="IPR020826">
    <property type="entry name" value="Transketolase_BS"/>
</dbReference>
<feature type="binding site" evidence="16">
    <location>
        <position position="264"/>
    </location>
    <ligand>
        <name>substrate</name>
    </ligand>
</feature>
<evidence type="ECO:0000259" key="21">
    <source>
        <dbReference type="SMART" id="SM00861"/>
    </source>
</evidence>
<evidence type="ECO:0000256" key="20">
    <source>
        <dbReference type="RuleBase" id="RU004996"/>
    </source>
</evidence>
<dbReference type="Proteomes" id="UP000293465">
    <property type="component" value="Unassembled WGS sequence"/>
</dbReference>
<evidence type="ECO:0000256" key="13">
    <source>
        <dbReference type="ARBA" id="ARBA00049473"/>
    </source>
</evidence>
<dbReference type="PANTHER" id="PTHR43522">
    <property type="entry name" value="TRANSKETOLASE"/>
    <property type="match status" value="1"/>
</dbReference>
<dbReference type="EMBL" id="SEZJ01000002">
    <property type="protein sequence ID" value="RYU48177.1"/>
    <property type="molecule type" value="Genomic_DNA"/>
</dbReference>
<dbReference type="InterPro" id="IPR009014">
    <property type="entry name" value="Transketo_C/PFOR_II"/>
</dbReference>
<dbReference type="CDD" id="cd02012">
    <property type="entry name" value="TPP_TK"/>
    <property type="match status" value="1"/>
</dbReference>
<dbReference type="PROSITE" id="PS00802">
    <property type="entry name" value="TRANSKETOLASE_2"/>
    <property type="match status" value="1"/>
</dbReference>
<feature type="binding site" evidence="17">
    <location>
        <position position="70"/>
    </location>
    <ligand>
        <name>thiamine diphosphate</name>
        <dbReference type="ChEBI" id="CHEBI:58937"/>
    </ligand>
</feature>
<sequence>MNLPSLTNKHLANAIRALSMDGVQQANSGHPGAPMGMADIAEVLWRSHLNHNPANPEWADRDRFILSNGHGSMLIYSLLHLAGYELPIEELKNFRQLHSKTPGHPEYGYAPGIETTTGPLGQGITNAVGMAMAEKALAAQFNKEGHDIVDHYTYAFMGDGCLMEGISHEACSLAGTLGLGKLVAFWDDNGISIDGEVEGWFSDDTPKRFEAYGWHVIPAVDGHDADAINAAIIAAKADPRPTLICTKTIIGFGSPNKQGTHDCHGAPLGAEEIKAAKAQLGWEHGAFEIPQEVYAEWDAKEAGAAKEASWNEKFAAYEAAYPELAAEFTRRVNGDLPKEWEEKASAIIADLQANPANIASRKASQNALEAFGAMLPEFMGGSADLAPSNLTMWSGSKSLEATDFSGNYIHYGVREFGMTAIMNGIALHGGFVPYGATFLMFMEYARNAMRMAALMKVQNIQVYTHDSIGLGEDGPTHQPVEQIASLRLTPNMSTWRPCDQVESAVAWKLAIERRDGPSALIFSRQNLAQQDRDAEQVANIAKGGYILKDCEGQPELIFIATGSEVQLAVEAAAQLTAEGKAVRVVSMPATDAFDKQNEAYRESVLPSAVTKRVAIEAGIADFWYKYVGLNGKIIGMTTFGESAPAEQLFEMFGFTTENAVKTAKELLA</sequence>
<dbReference type="GO" id="GO:0005829">
    <property type="term" value="C:cytosol"/>
    <property type="evidence" value="ECO:0007669"/>
    <property type="project" value="TreeGrafter"/>
</dbReference>
<comment type="cofactor">
    <cofactor evidence="18">
        <name>Mg(2+)</name>
        <dbReference type="ChEBI" id="CHEBI:18420"/>
    </cofactor>
    <text evidence="18">Binds 1 Mg(2+) ion per subunit. Can also utilize other divalent metal cations, such as Ca(2+), Mn(2+) and Co(2+).</text>
</comment>
<evidence type="ECO:0000256" key="4">
    <source>
        <dbReference type="ARBA" id="ARBA00002931"/>
    </source>
</evidence>
<comment type="cofactor">
    <cofactor evidence="2">
        <name>Mn(2+)</name>
        <dbReference type="ChEBI" id="CHEBI:29035"/>
    </cofactor>
</comment>
<feature type="domain" description="Transketolase-like pyrimidine-binding" evidence="21">
    <location>
        <begin position="358"/>
        <end position="529"/>
    </location>
</feature>
<dbReference type="FunFam" id="3.40.50.970:FF:000003">
    <property type="entry name" value="Transketolase"/>
    <property type="match status" value="1"/>
</dbReference>
<feature type="site" description="Important for catalytic activity" evidence="19">
    <location>
        <position position="30"/>
    </location>
</feature>
<keyword evidence="9 18" id="KW-0479">Metal-binding</keyword>
<feature type="binding site" evidence="16">
    <location>
        <position position="473"/>
    </location>
    <ligand>
        <name>substrate</name>
    </ligand>
</feature>
<feature type="binding site" evidence="16">
    <location>
        <position position="477"/>
    </location>
    <ligand>
        <name>substrate</name>
    </ligand>
</feature>
<feature type="binding site" evidence="17">
    <location>
        <position position="264"/>
    </location>
    <ligand>
        <name>thiamine diphosphate</name>
        <dbReference type="ChEBI" id="CHEBI:58937"/>
    </ligand>
</feature>
<dbReference type="NCBIfam" id="TIGR00232">
    <property type="entry name" value="tktlase_bact"/>
    <property type="match status" value="1"/>
</dbReference>
<dbReference type="GO" id="GO:0009052">
    <property type="term" value="P:pentose-phosphate shunt, non-oxidative branch"/>
    <property type="evidence" value="ECO:0007669"/>
    <property type="project" value="UniProtKB-ARBA"/>
</dbReference>
<gene>
    <name evidence="22" type="primary">tkt</name>
    <name evidence="22" type="ORF">ERW49_03760</name>
</gene>
<feature type="binding site" evidence="16">
    <location>
        <position position="465"/>
    </location>
    <ligand>
        <name>substrate</name>
    </ligand>
</feature>
<evidence type="ECO:0000313" key="23">
    <source>
        <dbReference type="Proteomes" id="UP000293465"/>
    </source>
</evidence>
<evidence type="ECO:0000256" key="17">
    <source>
        <dbReference type="PIRSR" id="PIRSR605478-3"/>
    </source>
</evidence>
<dbReference type="SUPFAM" id="SSF52518">
    <property type="entry name" value="Thiamin diphosphate-binding fold (THDP-binding)"/>
    <property type="match status" value="2"/>
</dbReference>
<proteinExistence type="inferred from homology"/>
<evidence type="ECO:0000256" key="2">
    <source>
        <dbReference type="ARBA" id="ARBA00001936"/>
    </source>
</evidence>
<dbReference type="InterPro" id="IPR005474">
    <property type="entry name" value="Transketolase_N"/>
</dbReference>
<accession>A0A4V1Z893</accession>
<keyword evidence="10 20" id="KW-0106">Calcium</keyword>
<dbReference type="RefSeq" id="WP_130086382.1">
    <property type="nucleotide sequence ID" value="NZ_SEZJ01000002.1"/>
</dbReference>
<dbReference type="SUPFAM" id="SSF52922">
    <property type="entry name" value="TK C-terminal domain-like"/>
    <property type="match status" value="1"/>
</dbReference>
<feature type="binding site" evidence="16">
    <location>
        <position position="524"/>
    </location>
    <ligand>
        <name>substrate</name>
    </ligand>
</feature>
<feature type="binding site" evidence="18">
    <location>
        <position position="159"/>
    </location>
    <ligand>
        <name>Mg(2+)</name>
        <dbReference type="ChEBI" id="CHEBI:18420"/>
    </ligand>
</feature>
<comment type="function">
    <text evidence="4 20">Catalyzes the transfer of a two-carbon ketol group from a ketose donor to an aldose acceptor, via a covalent intermediate with the cofactor thiamine pyrophosphate.</text>
</comment>